<dbReference type="AlphaFoldDB" id="A0A815UAT0"/>
<reference evidence="1" key="1">
    <citation type="submission" date="2021-02" db="EMBL/GenBank/DDBJ databases">
        <authorList>
            <person name="Nowell W R."/>
        </authorList>
    </citation>
    <scope>NUCLEOTIDE SEQUENCE</scope>
</reference>
<dbReference type="EMBL" id="CAJNOU010006820">
    <property type="protein sequence ID" value="CAF1513362.1"/>
    <property type="molecule type" value="Genomic_DNA"/>
</dbReference>
<name>A0A815UAT0_9BILA</name>
<gene>
    <name evidence="1" type="ORF">SEV965_LOCUS36665</name>
</gene>
<evidence type="ECO:0000313" key="2">
    <source>
        <dbReference type="Proteomes" id="UP000663889"/>
    </source>
</evidence>
<dbReference type="Proteomes" id="UP000663889">
    <property type="component" value="Unassembled WGS sequence"/>
</dbReference>
<sequence length="37" mass="4128">KTNTCSRSIQITVANASIFRIFNLLSTKDNDDNVTLI</sequence>
<accession>A0A815UAT0</accession>
<proteinExistence type="predicted"/>
<evidence type="ECO:0000313" key="1">
    <source>
        <dbReference type="EMBL" id="CAF1513362.1"/>
    </source>
</evidence>
<feature type="non-terminal residue" evidence="1">
    <location>
        <position position="1"/>
    </location>
</feature>
<protein>
    <submittedName>
        <fullName evidence="1">Uncharacterized protein</fullName>
    </submittedName>
</protein>
<comment type="caution">
    <text evidence="1">The sequence shown here is derived from an EMBL/GenBank/DDBJ whole genome shotgun (WGS) entry which is preliminary data.</text>
</comment>
<organism evidence="1 2">
    <name type="scientific">Rotaria sordida</name>
    <dbReference type="NCBI Taxonomy" id="392033"/>
    <lineage>
        <taxon>Eukaryota</taxon>
        <taxon>Metazoa</taxon>
        <taxon>Spiralia</taxon>
        <taxon>Gnathifera</taxon>
        <taxon>Rotifera</taxon>
        <taxon>Eurotatoria</taxon>
        <taxon>Bdelloidea</taxon>
        <taxon>Philodinida</taxon>
        <taxon>Philodinidae</taxon>
        <taxon>Rotaria</taxon>
    </lineage>
</organism>